<accession>A0A1H2JZ78</accession>
<dbReference type="GO" id="GO:0003677">
    <property type="term" value="F:DNA binding"/>
    <property type="evidence" value="ECO:0007669"/>
    <property type="project" value="InterPro"/>
</dbReference>
<proteinExistence type="predicted"/>
<reference evidence="3" key="1">
    <citation type="submission" date="2016-10" db="EMBL/GenBank/DDBJ databases">
        <authorList>
            <person name="Varghese N."/>
            <person name="Submissions S."/>
        </authorList>
    </citation>
    <scope>NUCLEOTIDE SEQUENCE [LARGE SCALE GENOMIC DNA]</scope>
    <source>
        <strain evidence="3">DSM 3384</strain>
    </source>
</reference>
<evidence type="ECO:0000313" key="2">
    <source>
        <dbReference type="EMBL" id="SDU61478.1"/>
    </source>
</evidence>
<dbReference type="PANTHER" id="PTHR33055">
    <property type="entry name" value="TRANSPOSASE FOR INSERTION SEQUENCE ELEMENT IS1111A"/>
    <property type="match status" value="1"/>
</dbReference>
<dbReference type="GO" id="GO:0006313">
    <property type="term" value="P:DNA transposition"/>
    <property type="evidence" value="ECO:0007669"/>
    <property type="project" value="InterPro"/>
</dbReference>
<dbReference type="GO" id="GO:0004803">
    <property type="term" value="F:transposase activity"/>
    <property type="evidence" value="ECO:0007669"/>
    <property type="project" value="InterPro"/>
</dbReference>
<keyword evidence="3" id="KW-1185">Reference proteome</keyword>
<name>A0A1H2JZ78_9BACT</name>
<dbReference type="AlphaFoldDB" id="A0A1H2JZ78"/>
<dbReference type="PANTHER" id="PTHR33055:SF15">
    <property type="entry name" value="TRANSPOSASE-RELATED"/>
    <property type="match status" value="1"/>
</dbReference>
<gene>
    <name evidence="2" type="ORF">SAMN04487931_11750</name>
</gene>
<evidence type="ECO:0000313" key="3">
    <source>
        <dbReference type="Proteomes" id="UP000199608"/>
    </source>
</evidence>
<protein>
    <submittedName>
        <fullName evidence="2">Transposase IS116/IS110/IS902 family protein</fullName>
    </submittedName>
</protein>
<evidence type="ECO:0000259" key="1">
    <source>
        <dbReference type="Pfam" id="PF02371"/>
    </source>
</evidence>
<dbReference type="Pfam" id="PF02371">
    <property type="entry name" value="Transposase_20"/>
    <property type="match status" value="1"/>
</dbReference>
<dbReference type="EMBL" id="FNLL01000017">
    <property type="protein sequence ID" value="SDU61478.1"/>
    <property type="molecule type" value="Genomic_DNA"/>
</dbReference>
<dbReference type="InterPro" id="IPR003346">
    <property type="entry name" value="Transposase_20"/>
</dbReference>
<feature type="domain" description="Transposase IS116/IS110/IS902 C-terminal" evidence="1">
    <location>
        <begin position="2"/>
        <end position="89"/>
    </location>
</feature>
<dbReference type="InterPro" id="IPR047650">
    <property type="entry name" value="Transpos_IS110"/>
</dbReference>
<organism evidence="2 3">
    <name type="scientific">Desulfobacula phenolica</name>
    <dbReference type="NCBI Taxonomy" id="90732"/>
    <lineage>
        <taxon>Bacteria</taxon>
        <taxon>Pseudomonadati</taxon>
        <taxon>Thermodesulfobacteriota</taxon>
        <taxon>Desulfobacteria</taxon>
        <taxon>Desulfobacterales</taxon>
        <taxon>Desulfobacteraceae</taxon>
        <taxon>Desulfobacula</taxon>
    </lineage>
</organism>
<dbReference type="Proteomes" id="UP000199608">
    <property type="component" value="Unassembled WGS sequence"/>
</dbReference>
<sequence>MQTIPGIGPVWAPTILAEVLPVFHPEEKNGARKLVAAAGLDVRLNESGQYKGKGKMSKRGSRYLRTAAIQAAEVAALVAKYPMFRAVYKKQKAKGKKHLVAISHVANKLLHVVFSVLKNQKPYEVHLIH</sequence>